<keyword evidence="5" id="KW-0539">Nucleus</keyword>
<proteinExistence type="predicted"/>
<gene>
    <name evidence="7" type="ORF">APLA_LOCUS12672</name>
</gene>
<evidence type="ECO:0000313" key="7">
    <source>
        <dbReference type="EMBL" id="CAB3249068.1"/>
    </source>
</evidence>
<reference evidence="7 8" key="1">
    <citation type="submission" date="2020-04" db="EMBL/GenBank/DDBJ databases">
        <authorList>
            <person name="Wallbank WR R."/>
            <person name="Pardo Diaz C."/>
            <person name="Kozak K."/>
            <person name="Martin S."/>
            <person name="Jiggins C."/>
            <person name="Moest M."/>
            <person name="Warren A I."/>
            <person name="Byers J.R.P. K."/>
            <person name="Montejo-Kovacevich G."/>
            <person name="Yen C E."/>
        </authorList>
    </citation>
    <scope>NUCLEOTIDE SEQUENCE [LARGE SCALE GENOMIC DNA]</scope>
</reference>
<dbReference type="InterPro" id="IPR052035">
    <property type="entry name" value="ZnF_BED_domain_contain"/>
</dbReference>
<dbReference type="Proteomes" id="UP000494256">
    <property type="component" value="Unassembled WGS sequence"/>
</dbReference>
<feature type="domain" description="HAT C-terminal dimerisation" evidence="6">
    <location>
        <begin position="239"/>
        <end position="315"/>
    </location>
</feature>
<dbReference type="PANTHER" id="PTHR46481:SF10">
    <property type="entry name" value="ZINC FINGER BED DOMAIN-CONTAINING PROTEIN 39"/>
    <property type="match status" value="1"/>
</dbReference>
<evidence type="ECO:0000256" key="5">
    <source>
        <dbReference type="ARBA" id="ARBA00023242"/>
    </source>
</evidence>
<evidence type="ECO:0000256" key="4">
    <source>
        <dbReference type="ARBA" id="ARBA00022833"/>
    </source>
</evidence>
<keyword evidence="4" id="KW-0862">Zinc</keyword>
<dbReference type="SUPFAM" id="SSF140996">
    <property type="entry name" value="Hermes dimerisation domain"/>
    <property type="match status" value="1"/>
</dbReference>
<keyword evidence="2" id="KW-0479">Metal-binding</keyword>
<accession>A0A8S1AUZ0</accession>
<dbReference type="PANTHER" id="PTHR46481">
    <property type="entry name" value="ZINC FINGER BED DOMAIN-CONTAINING PROTEIN 4"/>
    <property type="match status" value="1"/>
</dbReference>
<sequence length="318" mass="36086">MAPPKSIIWTHFTKTNETIAKCKQCFKQITEKENNKSNESSGTFKNTIVLANSRHLMEDDQPQASTSKISEDRDDCSSVTTLTSMDSETARELCLSNSIKNAFERISSNKAGGTKYNRIVQALIFFICQDMRPFNIVEGEGFLRLVKELEPTFKVPGAKYLKKMTTEKYEACITICKSKLSKIDNFCLTLDIWTETMNEVGFMGVTIHFVENGQMCMYYLATQLAHGHKKKKKSHQGDEVSLYLSNPVVSLKSNPFAEWDDMKLVFPCLYKYAQQYLIVVATSVPSECLFSKAGATMTQTRNRLSSKYLEQLLFFGQS</sequence>
<dbReference type="AlphaFoldDB" id="A0A8S1AUZ0"/>
<evidence type="ECO:0000313" key="8">
    <source>
        <dbReference type="Proteomes" id="UP000494256"/>
    </source>
</evidence>
<name>A0A8S1AUZ0_ARCPL</name>
<organism evidence="7 8">
    <name type="scientific">Arctia plantaginis</name>
    <name type="common">Wood tiger moth</name>
    <name type="synonym">Phalaena plantaginis</name>
    <dbReference type="NCBI Taxonomy" id="874455"/>
    <lineage>
        <taxon>Eukaryota</taxon>
        <taxon>Metazoa</taxon>
        <taxon>Ecdysozoa</taxon>
        <taxon>Arthropoda</taxon>
        <taxon>Hexapoda</taxon>
        <taxon>Insecta</taxon>
        <taxon>Pterygota</taxon>
        <taxon>Neoptera</taxon>
        <taxon>Endopterygota</taxon>
        <taxon>Lepidoptera</taxon>
        <taxon>Glossata</taxon>
        <taxon>Ditrysia</taxon>
        <taxon>Noctuoidea</taxon>
        <taxon>Erebidae</taxon>
        <taxon>Arctiinae</taxon>
        <taxon>Arctia</taxon>
    </lineage>
</organism>
<dbReference type="InterPro" id="IPR012337">
    <property type="entry name" value="RNaseH-like_sf"/>
</dbReference>
<dbReference type="GO" id="GO:0005634">
    <property type="term" value="C:nucleus"/>
    <property type="evidence" value="ECO:0007669"/>
    <property type="project" value="UniProtKB-SubCell"/>
</dbReference>
<keyword evidence="3" id="KW-0863">Zinc-finger</keyword>
<evidence type="ECO:0000256" key="3">
    <source>
        <dbReference type="ARBA" id="ARBA00022771"/>
    </source>
</evidence>
<dbReference type="GO" id="GO:0008270">
    <property type="term" value="F:zinc ion binding"/>
    <property type="evidence" value="ECO:0007669"/>
    <property type="project" value="UniProtKB-KW"/>
</dbReference>
<dbReference type="OrthoDB" id="6499973at2759"/>
<evidence type="ECO:0000259" key="6">
    <source>
        <dbReference type="Pfam" id="PF05699"/>
    </source>
</evidence>
<protein>
    <recommendedName>
        <fullName evidence="6">HAT C-terminal dimerisation domain-containing protein</fullName>
    </recommendedName>
</protein>
<comment type="caution">
    <text evidence="7">The sequence shown here is derived from an EMBL/GenBank/DDBJ whole genome shotgun (WGS) entry which is preliminary data.</text>
</comment>
<dbReference type="EMBL" id="CADEBD010000344">
    <property type="protein sequence ID" value="CAB3249068.1"/>
    <property type="molecule type" value="Genomic_DNA"/>
</dbReference>
<dbReference type="GO" id="GO:0046983">
    <property type="term" value="F:protein dimerization activity"/>
    <property type="evidence" value="ECO:0007669"/>
    <property type="project" value="InterPro"/>
</dbReference>
<evidence type="ECO:0000256" key="2">
    <source>
        <dbReference type="ARBA" id="ARBA00022723"/>
    </source>
</evidence>
<dbReference type="Pfam" id="PF05699">
    <property type="entry name" value="Dimer_Tnp_hAT"/>
    <property type="match status" value="1"/>
</dbReference>
<comment type="subcellular location">
    <subcellularLocation>
        <location evidence="1">Nucleus</location>
    </subcellularLocation>
</comment>
<dbReference type="SUPFAM" id="SSF53098">
    <property type="entry name" value="Ribonuclease H-like"/>
    <property type="match status" value="1"/>
</dbReference>
<dbReference type="InterPro" id="IPR008906">
    <property type="entry name" value="HATC_C_dom"/>
</dbReference>
<evidence type="ECO:0000256" key="1">
    <source>
        <dbReference type="ARBA" id="ARBA00004123"/>
    </source>
</evidence>
<dbReference type="Gene3D" id="1.10.10.1070">
    <property type="entry name" value="Zinc finger, BED domain-containing"/>
    <property type="match status" value="1"/>
</dbReference>